<dbReference type="GeneID" id="102808292"/>
<dbReference type="Pfam" id="PF06058">
    <property type="entry name" value="DCP1"/>
    <property type="match status" value="1"/>
</dbReference>
<dbReference type="InterPro" id="IPR011993">
    <property type="entry name" value="PH-like_dom_sf"/>
</dbReference>
<feature type="region of interest" description="Disordered" evidence="6">
    <location>
        <begin position="170"/>
        <end position="192"/>
    </location>
</feature>
<keyword evidence="4" id="KW-0507">mRNA processing</keyword>
<evidence type="ECO:0000256" key="1">
    <source>
        <dbReference type="ARBA" id="ARBA00004496"/>
    </source>
</evidence>
<feature type="compositionally biased region" description="Basic residues" evidence="6">
    <location>
        <begin position="210"/>
        <end position="220"/>
    </location>
</feature>
<dbReference type="Pfam" id="PF16741">
    <property type="entry name" value="mRNA_decap_C"/>
    <property type="match status" value="1"/>
</dbReference>
<dbReference type="PANTHER" id="PTHR16290">
    <property type="entry name" value="TRANSCRIPTION FACTOR SMIF DECAPPING ENZYME DCP1"/>
    <property type="match status" value="1"/>
</dbReference>
<evidence type="ECO:0000256" key="6">
    <source>
        <dbReference type="SAM" id="MobiDB-lite"/>
    </source>
</evidence>
<evidence type="ECO:0000256" key="3">
    <source>
        <dbReference type="ARBA" id="ARBA00022490"/>
    </source>
</evidence>
<feature type="compositionally biased region" description="Polar residues" evidence="6">
    <location>
        <begin position="226"/>
        <end position="236"/>
    </location>
</feature>
<evidence type="ECO:0000313" key="8">
    <source>
        <dbReference type="Proteomes" id="UP000694865"/>
    </source>
</evidence>
<reference evidence="9" key="1">
    <citation type="submission" date="2025-08" db="UniProtKB">
        <authorList>
            <consortium name="RefSeq"/>
        </authorList>
    </citation>
    <scope>IDENTIFICATION</scope>
    <source>
        <tissue evidence="9">Testes</tissue>
    </source>
</reference>
<sequence>MAAMAEGRMNLAALQQQDPYITDIVETASQVALYTFNAGANEWEKTEVEGTLFVYTRSASPSNGYTIMNRLSMDNLTEPITKDLEFQVNDPFLLYRNTKGATIYGIWFYDKDECARIGAVMNRMSCESSHKDTDVASNPSVGSTKIVLTGNKAKSQVDIMQMLTKAQDEYVKGGGDGQKHSSEECNQQETKKETDIMQLLNKAHVEYAKKMHPKKQKQRLHHAENKNTGYDGTMPSQAVLPRSDGSMFQQLATKQASHSMQSAGQSSGELLQQLQIPQQQDIDLLHQLKLKTQPVSIPSRQQPQMISPASQSVVLSSSTHNNISIPMLGMQTTVTPSVLTKTGQTGTSTTVQPLSIVASNALIQGFTTRQSSANVVNKSRTSTLPSGGTVKPGTELLSPMVFQATASLHQQLSSSLPNNQTSTMMAAAGRLPGNLTQFMGNTPGISSMSHQLQMSHQPHQMMSPLTKEQLKQTLLSLIQTDDDFVGKIHEAYLLSLRKS</sequence>
<evidence type="ECO:0000313" key="9">
    <source>
        <dbReference type="RefSeq" id="XP_006824649.1"/>
    </source>
</evidence>
<dbReference type="InterPro" id="IPR031953">
    <property type="entry name" value="mRNA_decap_C"/>
</dbReference>
<evidence type="ECO:0000256" key="4">
    <source>
        <dbReference type="ARBA" id="ARBA00022664"/>
    </source>
</evidence>
<name>A0ABM0MXA8_SACKO</name>
<keyword evidence="5" id="KW-0866">Nonsense-mediated mRNA decay</keyword>
<dbReference type="InterPro" id="IPR010334">
    <property type="entry name" value="Dcp1"/>
</dbReference>
<keyword evidence="8" id="KW-1185">Reference proteome</keyword>
<protein>
    <submittedName>
        <fullName evidence="9">mRNA-decapping enzyme 1B-like</fullName>
    </submittedName>
</protein>
<dbReference type="CDD" id="cd09804">
    <property type="entry name" value="Dcp1"/>
    <property type="match status" value="1"/>
</dbReference>
<evidence type="ECO:0000259" key="7">
    <source>
        <dbReference type="Pfam" id="PF16741"/>
    </source>
</evidence>
<keyword evidence="3" id="KW-0963">Cytoplasm</keyword>
<accession>A0ABM0MXA8</accession>
<dbReference type="Proteomes" id="UP000694865">
    <property type="component" value="Unplaced"/>
</dbReference>
<comment type="subcellular location">
    <subcellularLocation>
        <location evidence="1">Cytoplasm</location>
    </subcellularLocation>
</comment>
<dbReference type="SUPFAM" id="SSF50729">
    <property type="entry name" value="PH domain-like"/>
    <property type="match status" value="1"/>
</dbReference>
<feature type="region of interest" description="Disordered" evidence="6">
    <location>
        <begin position="210"/>
        <end position="241"/>
    </location>
</feature>
<dbReference type="PANTHER" id="PTHR16290:SF0">
    <property type="entry name" value="DECAPPING PROTEIN 1, ISOFORM A"/>
    <property type="match status" value="1"/>
</dbReference>
<proteinExistence type="inferred from homology"/>
<evidence type="ECO:0000256" key="2">
    <source>
        <dbReference type="ARBA" id="ARBA00008778"/>
    </source>
</evidence>
<feature type="domain" description="mRNA-decapping enzyme C-terminal" evidence="7">
    <location>
        <begin position="463"/>
        <end position="499"/>
    </location>
</feature>
<evidence type="ECO:0000256" key="5">
    <source>
        <dbReference type="ARBA" id="ARBA00023161"/>
    </source>
</evidence>
<organism evidence="8 9">
    <name type="scientific">Saccoglossus kowalevskii</name>
    <name type="common">Acorn worm</name>
    <dbReference type="NCBI Taxonomy" id="10224"/>
    <lineage>
        <taxon>Eukaryota</taxon>
        <taxon>Metazoa</taxon>
        <taxon>Hemichordata</taxon>
        <taxon>Enteropneusta</taxon>
        <taxon>Harrimaniidae</taxon>
        <taxon>Saccoglossus</taxon>
    </lineage>
</organism>
<dbReference type="Gene3D" id="2.30.29.30">
    <property type="entry name" value="Pleckstrin-homology domain (PH domain)/Phosphotyrosine-binding domain (PTB)"/>
    <property type="match status" value="1"/>
</dbReference>
<gene>
    <name evidence="9" type="primary">LOC102808292</name>
</gene>
<dbReference type="RefSeq" id="XP_006824649.1">
    <property type="nucleotide sequence ID" value="XM_006824586.1"/>
</dbReference>
<comment type="similarity">
    <text evidence="2">Belongs to the DCP1 family.</text>
</comment>
<dbReference type="Gene3D" id="6.10.140.2030">
    <property type="match status" value="1"/>
</dbReference>